<dbReference type="InterPro" id="IPR011042">
    <property type="entry name" value="6-blade_b-propeller_TolB-like"/>
</dbReference>
<dbReference type="InterPro" id="IPR056822">
    <property type="entry name" value="TEN_NHL"/>
</dbReference>
<feature type="region of interest" description="Disordered" evidence="3">
    <location>
        <begin position="1"/>
        <end position="37"/>
    </location>
</feature>
<gene>
    <name evidence="5" type="ORF">ACFP3M_01130</name>
</gene>
<dbReference type="InterPro" id="IPR001258">
    <property type="entry name" value="NHL_repeat"/>
</dbReference>
<dbReference type="Pfam" id="PF25021">
    <property type="entry name" value="TEN_NHL"/>
    <property type="match status" value="1"/>
</dbReference>
<dbReference type="SUPFAM" id="SSF101898">
    <property type="entry name" value="NHL repeat"/>
    <property type="match status" value="1"/>
</dbReference>
<sequence>MSGPVGVPEAPVAEERSSVATVAGTESKGFSGDDGPAVRAELSRPCAAATDAQGNVYLADTGNDRLRRVDAATKKITTVAGGTLDTRLSRPYGVAVSPQGKIYVADTGNHRVCEVDVAARRITTVAGTGTAGFSGEEGPADQVQLYNPGALATDAAGNLYIADVDNCRVRKLDVGAAYVTTVAGGTKKTELNRPYGVAAHARGDVYIADTLNSRVCKVDASSAAFSVIAGTDSEGFSGDGGPAVRAQLNRPYGVAVDGQGDVYIADTGNHRVRRVAAGTKNITTIAGNGSTHWNGDGTPADHFSLDEPNGVAVDAQGGVHIADTNHHRVRKVTGLSTAAVFTVSPGGPPDVTLTAGCGTGYPGVRLEARTRGPFAPQNVSVTLPPGQGLEFVAEAGARYQLTVRDACTRETHYYGTLSPDGQQLTFSGVDLALSGKGKTSSAWVAVKAPAGTQPADTHLTFDVGGRTSRSTPVHIVVSGRFSVSPGGPPDVTLTAGGPPGYPGVRFRALDDAPVPAKDVSVTLPPGQGLEFVPESGTRYRLTVQDPGGHETFHDATLSDDGRQLRATSVDLALSGKDSVSLAWIAVKAPAGARPDKTSLTFAVDTLTSPSTTVRIT</sequence>
<evidence type="ECO:0000313" key="5">
    <source>
        <dbReference type="EMBL" id="MFC5891433.1"/>
    </source>
</evidence>
<name>A0ABW1FCL1_9ACTN</name>
<dbReference type="Proteomes" id="UP001596241">
    <property type="component" value="Unassembled WGS sequence"/>
</dbReference>
<dbReference type="PROSITE" id="PS51125">
    <property type="entry name" value="NHL"/>
    <property type="match status" value="4"/>
</dbReference>
<proteinExistence type="predicted"/>
<dbReference type="EMBL" id="JBHSPW010000001">
    <property type="protein sequence ID" value="MFC5891433.1"/>
    <property type="molecule type" value="Genomic_DNA"/>
</dbReference>
<feature type="repeat" description="NHL" evidence="2">
    <location>
        <begin position="185"/>
        <end position="221"/>
    </location>
</feature>
<accession>A0ABW1FCL1</accession>
<reference evidence="6" key="1">
    <citation type="journal article" date="2019" name="Int. J. Syst. Evol. Microbiol.">
        <title>The Global Catalogue of Microorganisms (GCM) 10K type strain sequencing project: providing services to taxonomists for standard genome sequencing and annotation.</title>
        <authorList>
            <consortium name="The Broad Institute Genomics Platform"/>
            <consortium name="The Broad Institute Genome Sequencing Center for Infectious Disease"/>
            <person name="Wu L."/>
            <person name="Ma J."/>
        </authorList>
    </citation>
    <scope>NUCLEOTIDE SEQUENCE [LARGE SCALE GENOMIC DNA]</scope>
    <source>
        <strain evidence="6">CGMCC 1.15809</strain>
    </source>
</reference>
<organism evidence="5 6">
    <name type="scientific">Streptomyces ramulosus</name>
    <dbReference type="NCBI Taxonomy" id="47762"/>
    <lineage>
        <taxon>Bacteria</taxon>
        <taxon>Bacillati</taxon>
        <taxon>Actinomycetota</taxon>
        <taxon>Actinomycetes</taxon>
        <taxon>Kitasatosporales</taxon>
        <taxon>Streptomycetaceae</taxon>
        <taxon>Streptomyces</taxon>
    </lineage>
</organism>
<dbReference type="RefSeq" id="WP_345081869.1">
    <property type="nucleotide sequence ID" value="NZ_BAAAWG010000006.1"/>
</dbReference>
<feature type="repeat" description="NHL" evidence="2">
    <location>
        <begin position="88"/>
        <end position="118"/>
    </location>
</feature>
<feature type="domain" description="Teneurin NHL" evidence="4">
    <location>
        <begin position="122"/>
        <end position="276"/>
    </location>
</feature>
<evidence type="ECO:0000256" key="2">
    <source>
        <dbReference type="PROSITE-ProRule" id="PRU00504"/>
    </source>
</evidence>
<feature type="repeat" description="NHL" evidence="2">
    <location>
        <begin position="235"/>
        <end position="272"/>
    </location>
</feature>
<comment type="caution">
    <text evidence="5">The sequence shown here is derived from an EMBL/GenBank/DDBJ whole genome shotgun (WGS) entry which is preliminary data.</text>
</comment>
<dbReference type="Gene3D" id="2.120.10.30">
    <property type="entry name" value="TolB, C-terminal domain"/>
    <property type="match status" value="4"/>
</dbReference>
<keyword evidence="6" id="KW-1185">Reference proteome</keyword>
<dbReference type="Pfam" id="PF01436">
    <property type="entry name" value="NHL"/>
    <property type="match status" value="2"/>
</dbReference>
<keyword evidence="1" id="KW-0677">Repeat</keyword>
<dbReference type="PANTHER" id="PTHR46388:SF2">
    <property type="entry name" value="NHL REPEAT-CONTAINING PROTEIN 2"/>
    <property type="match status" value="1"/>
</dbReference>
<evidence type="ECO:0000259" key="4">
    <source>
        <dbReference type="Pfam" id="PF25021"/>
    </source>
</evidence>
<dbReference type="PANTHER" id="PTHR46388">
    <property type="entry name" value="NHL REPEAT-CONTAINING PROTEIN 2"/>
    <property type="match status" value="1"/>
</dbReference>
<evidence type="ECO:0000256" key="1">
    <source>
        <dbReference type="ARBA" id="ARBA00022737"/>
    </source>
</evidence>
<feature type="repeat" description="NHL" evidence="2">
    <location>
        <begin position="144"/>
        <end position="175"/>
    </location>
</feature>
<protein>
    <submittedName>
        <fullName evidence="5">SMP-30/gluconolactonase/LRE family protein</fullName>
    </submittedName>
</protein>
<evidence type="ECO:0000313" key="6">
    <source>
        <dbReference type="Proteomes" id="UP001596241"/>
    </source>
</evidence>
<evidence type="ECO:0000256" key="3">
    <source>
        <dbReference type="SAM" id="MobiDB-lite"/>
    </source>
</evidence>